<dbReference type="Proteomes" id="UP001220658">
    <property type="component" value="Unassembled WGS sequence"/>
</dbReference>
<keyword evidence="1" id="KW-0812">Transmembrane</keyword>
<protein>
    <submittedName>
        <fullName evidence="2">DUF4230 domain-containing protein</fullName>
    </submittedName>
</protein>
<gene>
    <name evidence="2" type="ORF">POG00_02965</name>
</gene>
<dbReference type="EMBL" id="JAQNCK010000005">
    <property type="protein sequence ID" value="MDC0827667.1"/>
    <property type="molecule type" value="Genomic_DNA"/>
</dbReference>
<comment type="caution">
    <text evidence="2">The sequence shown here is derived from an EMBL/GenBank/DDBJ whole genome shotgun (WGS) entry which is preliminary data.</text>
</comment>
<dbReference type="Pfam" id="PF14014">
    <property type="entry name" value="DUF4230"/>
    <property type="match status" value="1"/>
</dbReference>
<evidence type="ECO:0000313" key="2">
    <source>
        <dbReference type="EMBL" id="MDC0827667.1"/>
    </source>
</evidence>
<dbReference type="AlphaFoldDB" id="A0AAW6FR28"/>
<keyword evidence="1" id="KW-1133">Transmembrane helix</keyword>
<organism evidence="2 3">
    <name type="scientific">Faecalitalea cylindroides</name>
    <dbReference type="NCBI Taxonomy" id="39483"/>
    <lineage>
        <taxon>Bacteria</taxon>
        <taxon>Bacillati</taxon>
        <taxon>Bacillota</taxon>
        <taxon>Erysipelotrichia</taxon>
        <taxon>Erysipelotrichales</taxon>
        <taxon>Erysipelotrichaceae</taxon>
        <taxon>Faecalitalea</taxon>
    </lineage>
</organism>
<reference evidence="2" key="1">
    <citation type="submission" date="2023-01" db="EMBL/GenBank/DDBJ databases">
        <title>Human gut microbiome strain richness.</title>
        <authorList>
            <person name="Chen-Liaw A."/>
        </authorList>
    </citation>
    <scope>NUCLEOTIDE SEQUENCE</scope>
    <source>
        <strain evidence="2">D55st1_G4_D55t1_190419</strain>
    </source>
</reference>
<dbReference type="RefSeq" id="WP_195190850.1">
    <property type="nucleotide sequence ID" value="NZ_CBCTZC010000020.1"/>
</dbReference>
<dbReference type="InterPro" id="IPR025324">
    <property type="entry name" value="DUF4230"/>
</dbReference>
<evidence type="ECO:0000256" key="1">
    <source>
        <dbReference type="SAM" id="Phobius"/>
    </source>
</evidence>
<name>A0AAW6FR28_9FIRM</name>
<proteinExistence type="predicted"/>
<keyword evidence="1" id="KW-0472">Membrane</keyword>
<feature type="transmembrane region" description="Helical" evidence="1">
    <location>
        <begin position="21"/>
        <end position="39"/>
    </location>
</feature>
<sequence length="208" mass="23751">MEEKKENKIWLFIKKHIKPKTIVYIVIVLAIAGLAFGVGKEFNTESKTTKLGFEDIGELATQVAYCSEVNVTDESRDIYGIKIPFTQTKYVYSYDVEIKAGFDFSDITCDINENNKTVSFTMPQPKILSNEIDLDSLKVYHEAESIFTNITLDENNKALQSLKEKAEQDSIDNGLLDNAKTNAEELLKNFLSNEYDPEEYSYSFKYAE</sequence>
<evidence type="ECO:0000313" key="3">
    <source>
        <dbReference type="Proteomes" id="UP001220658"/>
    </source>
</evidence>
<accession>A0AAW6FR28</accession>